<evidence type="ECO:0008006" key="3">
    <source>
        <dbReference type="Google" id="ProtNLM"/>
    </source>
</evidence>
<dbReference type="STRING" id="71139.A0A059ANS3"/>
<dbReference type="EMBL" id="KK198761">
    <property type="protein sequence ID" value="KCW55055.1"/>
    <property type="molecule type" value="Genomic_DNA"/>
</dbReference>
<feature type="region of interest" description="Disordered" evidence="1">
    <location>
        <begin position="1"/>
        <end position="24"/>
    </location>
</feature>
<name>A0A059ANS3_EUCGR</name>
<dbReference type="OrthoDB" id="1919386at2759"/>
<reference evidence="2" key="1">
    <citation type="submission" date="2013-07" db="EMBL/GenBank/DDBJ databases">
        <title>The genome of Eucalyptus grandis.</title>
        <authorList>
            <person name="Schmutz J."/>
            <person name="Hayes R."/>
            <person name="Myburg A."/>
            <person name="Tuskan G."/>
            <person name="Grattapaglia D."/>
            <person name="Rokhsar D.S."/>
        </authorList>
    </citation>
    <scope>NUCLEOTIDE SEQUENCE</scope>
    <source>
        <tissue evidence="2">Leaf extractions</tissue>
    </source>
</reference>
<proteinExistence type="predicted"/>
<evidence type="ECO:0000313" key="2">
    <source>
        <dbReference type="EMBL" id="KCW55055.1"/>
    </source>
</evidence>
<protein>
    <recommendedName>
        <fullName evidence="3">DUF4228 domain-containing protein</fullName>
    </recommendedName>
</protein>
<dbReference type="KEGG" id="egr:104420474"/>
<accession>A0A059ANS3</accession>
<organism evidence="2">
    <name type="scientific">Eucalyptus grandis</name>
    <name type="common">Flooded gum</name>
    <dbReference type="NCBI Taxonomy" id="71139"/>
    <lineage>
        <taxon>Eukaryota</taxon>
        <taxon>Viridiplantae</taxon>
        <taxon>Streptophyta</taxon>
        <taxon>Embryophyta</taxon>
        <taxon>Tracheophyta</taxon>
        <taxon>Spermatophyta</taxon>
        <taxon>Magnoliopsida</taxon>
        <taxon>eudicotyledons</taxon>
        <taxon>Gunneridae</taxon>
        <taxon>Pentapetalae</taxon>
        <taxon>rosids</taxon>
        <taxon>malvids</taxon>
        <taxon>Myrtales</taxon>
        <taxon>Myrtaceae</taxon>
        <taxon>Myrtoideae</taxon>
        <taxon>Eucalypteae</taxon>
        <taxon>Eucalyptus</taxon>
    </lineage>
</organism>
<dbReference type="Pfam" id="PF14009">
    <property type="entry name" value="PADRE"/>
    <property type="match status" value="1"/>
</dbReference>
<dbReference type="PANTHER" id="PTHR33052">
    <property type="entry name" value="DUF4228 DOMAIN PROTEIN-RELATED"/>
    <property type="match status" value="1"/>
</dbReference>
<dbReference type="Gramene" id="KCW55055">
    <property type="protein sequence ID" value="KCW55055"/>
    <property type="gene ID" value="EUGRSUZ_I01029"/>
</dbReference>
<dbReference type="OMA" id="SVHIGTC"/>
<dbReference type="AlphaFoldDB" id="A0A059ANS3"/>
<dbReference type="eggNOG" id="ENOG502S3NS">
    <property type="taxonomic scope" value="Eukaryota"/>
</dbReference>
<sequence length="130" mass="14089">MGARLSSRSTKRSHQTRECSKGSSAATVKIVRADGKVRQYKEPLQARLITSQNPSFFLCSSESLSLDSCPPQVAEEEELQAGQIYFLLPLALAHKPLRLPDLCDLAIKASSVVGNDGVEILSADSKFIPS</sequence>
<dbReference type="InterPro" id="IPR025322">
    <property type="entry name" value="PADRE_dom"/>
</dbReference>
<evidence type="ECO:0000256" key="1">
    <source>
        <dbReference type="SAM" id="MobiDB-lite"/>
    </source>
</evidence>
<gene>
    <name evidence="2" type="ORF">EUGRSUZ_I01029</name>
</gene>
<dbReference type="InParanoid" id="A0A059ANS3"/>